<keyword evidence="12" id="KW-0482">Metalloprotease</keyword>
<evidence type="ECO:0000256" key="7">
    <source>
        <dbReference type="ARBA" id="ARBA00022723"/>
    </source>
</evidence>
<dbReference type="FunFam" id="1.20.930.40:FF:000001">
    <property type="entry name" value="N-acetylated-alpha-linked acidic dipeptidase 2"/>
    <property type="match status" value="1"/>
</dbReference>
<dbReference type="InterPro" id="IPR007484">
    <property type="entry name" value="Peptidase_M28"/>
</dbReference>
<reference evidence="21" key="1">
    <citation type="submission" date="2015-09" db="EMBL/GenBank/DDBJ databases">
        <title>Scylla olivacea transcriptome.</title>
        <authorList>
            <person name="Ikhwanuddin M."/>
        </authorList>
    </citation>
    <scope>NUCLEOTIDE SEQUENCE</scope>
</reference>
<feature type="domain" description="PA" evidence="18">
    <location>
        <begin position="162"/>
        <end position="228"/>
    </location>
</feature>
<dbReference type="PANTHER" id="PTHR10404:SF77">
    <property type="entry name" value="GLUTAMATE CARBOXYPEPTIDASE 2 HOMOLOG"/>
    <property type="match status" value="1"/>
</dbReference>
<evidence type="ECO:0000256" key="17">
    <source>
        <dbReference type="SAM" id="Phobius"/>
    </source>
</evidence>
<dbReference type="SUPFAM" id="SSF47672">
    <property type="entry name" value="Transferrin receptor-like dimerisation domain"/>
    <property type="match status" value="1"/>
</dbReference>
<dbReference type="InterPro" id="IPR007365">
    <property type="entry name" value="TFR-like_dimer_dom"/>
</dbReference>
<protein>
    <recommendedName>
        <fullName evidence="16">glutamate carboxypeptidase II</fullName>
        <ecNumber evidence="16">3.4.17.21</ecNumber>
    </recommendedName>
</protein>
<accession>A0A0P4WP35</accession>
<evidence type="ECO:0000256" key="15">
    <source>
        <dbReference type="ARBA" id="ARBA00052003"/>
    </source>
</evidence>
<sequence length="737" mass="81915">MGWDTKCRVSYILCAVGLIGVIMFVDVNVPSISTREQLRRNWLSLTDVEDYVVEAVNPSNIRTFLRNLTLNLHLGGTEDEWNTAQWVADTWQQQGMDEVHLVPYKVLLSYPSASNPNQVRLLDGSGRQMWASAIKQKPLYAPEESSSDIPFNFNGYGAAGNVRGPLVYAHYGSEKDFAFLANAGVNISGTIVLARYGQSFRANIAQRAEEQGALGLLLFSDPADYAPAGPDFVYPHSYFMPPSAAPLGTTKLVDGDPLTPFYPATESAFRIPEEEAPIPKIPVQPISYSDAFDLLSELSGAAAPETWQGDLNITYHLGPAFREAEWSVNLEVNNYNTMTTTYNVIGVLQGREEPDRYVMLGNHLDSWLFGAVDPSSGTAAMLELSRVFLQLYNETGWRPRRSLVFCGWGAEEYGLVGSVEWTEQFAKQLSNRAVAYLNVDMAIEGNYTLRTKSAPVLTEAVYQSARRIPNPNPEEVAAGRTTVYDTWAHRRPDPVQPDFPLMQLIGSGSDYKGLQHNIGVPCMDTRYTHDDKTLGEPMYHTLYETFALVDEIYDRGFKYHSAVTALWGDLAVKLAESKILPFSLHIYADYISKAQKNIEETYGQIISSQNISLEFFADAAVNFNKAVTSFDKVLNGLDQNNPLAVRRVNDQLMLVERSFIDPQGLPGRSDYNHVITAPSKNNAYGGTAFAGLVDTLTAINEASKNDKKPLWRIFAQHLAAVTHFLNTAAKVLSDDLW</sequence>
<keyword evidence="9" id="KW-0862">Zinc</keyword>
<evidence type="ECO:0000256" key="8">
    <source>
        <dbReference type="ARBA" id="ARBA00022801"/>
    </source>
</evidence>
<dbReference type="CDD" id="cd08022">
    <property type="entry name" value="M28_PSMA_like"/>
    <property type="match status" value="1"/>
</dbReference>
<evidence type="ECO:0000256" key="10">
    <source>
        <dbReference type="ARBA" id="ARBA00022968"/>
    </source>
</evidence>
<evidence type="ECO:0000256" key="16">
    <source>
        <dbReference type="ARBA" id="ARBA00066561"/>
    </source>
</evidence>
<dbReference type="GO" id="GO:0004181">
    <property type="term" value="F:metallocarboxypeptidase activity"/>
    <property type="evidence" value="ECO:0007669"/>
    <property type="project" value="UniProtKB-EC"/>
</dbReference>
<keyword evidence="7" id="KW-0479">Metal-binding</keyword>
<comment type="similarity">
    <text evidence="3">Belongs to the peptidase M28 family. M28B subfamily.</text>
</comment>
<evidence type="ECO:0000256" key="14">
    <source>
        <dbReference type="ARBA" id="ARBA00023180"/>
    </source>
</evidence>
<dbReference type="GO" id="GO:0016020">
    <property type="term" value="C:membrane"/>
    <property type="evidence" value="ECO:0007669"/>
    <property type="project" value="UniProtKB-SubCell"/>
</dbReference>
<keyword evidence="11 17" id="KW-1133">Transmembrane helix</keyword>
<dbReference type="Gene3D" id="3.50.30.30">
    <property type="match status" value="1"/>
</dbReference>
<dbReference type="FunFam" id="3.40.630.10:FF:000009">
    <property type="entry name" value="N-acetylated-alpha-linked acidic dipeptidase 2"/>
    <property type="match status" value="1"/>
</dbReference>
<keyword evidence="6 17" id="KW-0812">Transmembrane</keyword>
<evidence type="ECO:0000256" key="9">
    <source>
        <dbReference type="ARBA" id="ARBA00022833"/>
    </source>
</evidence>
<dbReference type="Pfam" id="PF04389">
    <property type="entry name" value="Peptidase_M28"/>
    <property type="match status" value="1"/>
</dbReference>
<evidence type="ECO:0000256" key="13">
    <source>
        <dbReference type="ARBA" id="ARBA00023136"/>
    </source>
</evidence>
<dbReference type="SUPFAM" id="SSF53187">
    <property type="entry name" value="Zn-dependent exopeptidases"/>
    <property type="match status" value="1"/>
</dbReference>
<dbReference type="GO" id="GO:0046872">
    <property type="term" value="F:metal ion binding"/>
    <property type="evidence" value="ECO:0007669"/>
    <property type="project" value="UniProtKB-KW"/>
</dbReference>
<keyword evidence="13 17" id="KW-0472">Membrane</keyword>
<keyword evidence="5" id="KW-0645">Protease</keyword>
<dbReference type="Gene3D" id="3.40.630.10">
    <property type="entry name" value="Zn peptidases"/>
    <property type="match status" value="1"/>
</dbReference>
<dbReference type="GO" id="GO:0006508">
    <property type="term" value="P:proteolysis"/>
    <property type="evidence" value="ECO:0007669"/>
    <property type="project" value="UniProtKB-KW"/>
</dbReference>
<dbReference type="Pfam" id="PF04253">
    <property type="entry name" value="TFR_dimer"/>
    <property type="match status" value="1"/>
</dbReference>
<dbReference type="EC" id="3.4.17.21" evidence="16"/>
<comment type="subcellular location">
    <subcellularLocation>
        <location evidence="2">Membrane</location>
        <topology evidence="2">Single-pass type II membrane protein</topology>
    </subcellularLocation>
</comment>
<dbReference type="SUPFAM" id="SSF52025">
    <property type="entry name" value="PA domain"/>
    <property type="match status" value="1"/>
</dbReference>
<dbReference type="InterPro" id="IPR039373">
    <property type="entry name" value="Peptidase_M28B"/>
</dbReference>
<evidence type="ECO:0000256" key="11">
    <source>
        <dbReference type="ARBA" id="ARBA00022989"/>
    </source>
</evidence>
<dbReference type="EMBL" id="GDRN01055493">
    <property type="protein sequence ID" value="JAI65962.1"/>
    <property type="molecule type" value="Transcribed_RNA"/>
</dbReference>
<dbReference type="Gene3D" id="1.20.930.40">
    <property type="entry name" value="Transferrin receptor-like, dimerisation domain"/>
    <property type="match status" value="1"/>
</dbReference>
<dbReference type="CDD" id="cd02121">
    <property type="entry name" value="PA_GCPII_like"/>
    <property type="match status" value="1"/>
</dbReference>
<organism evidence="21">
    <name type="scientific">Scylla olivacea</name>
    <name type="common">Orange mud crab</name>
    <name type="synonym">Cancer olivacea</name>
    <dbReference type="NCBI Taxonomy" id="85551"/>
    <lineage>
        <taxon>Eukaryota</taxon>
        <taxon>Metazoa</taxon>
        <taxon>Ecdysozoa</taxon>
        <taxon>Arthropoda</taxon>
        <taxon>Crustacea</taxon>
        <taxon>Multicrustacea</taxon>
        <taxon>Malacostraca</taxon>
        <taxon>Eumalacostraca</taxon>
        <taxon>Eucarida</taxon>
        <taxon>Decapoda</taxon>
        <taxon>Pleocyemata</taxon>
        <taxon>Brachyura</taxon>
        <taxon>Eubrachyura</taxon>
        <taxon>Portunoidea</taxon>
        <taxon>Portunidae</taxon>
        <taxon>Portuninae</taxon>
        <taxon>Scylla</taxon>
    </lineage>
</organism>
<evidence type="ECO:0000256" key="1">
    <source>
        <dbReference type="ARBA" id="ARBA00001947"/>
    </source>
</evidence>
<name>A0A0P4WP35_SCYOL</name>
<feature type="transmembrane region" description="Helical" evidence="17">
    <location>
        <begin position="9"/>
        <end position="29"/>
    </location>
</feature>
<keyword evidence="14" id="KW-0325">Glycoprotein</keyword>
<dbReference type="InterPro" id="IPR046450">
    <property type="entry name" value="PA_dom_sf"/>
</dbReference>
<comment type="catalytic activity">
    <reaction evidence="15">
        <text>Release of an unsubstituted, C-terminal glutamyl residue, typically from Ac-Asp-Glu or folylpoly-gamma-glutamates.</text>
        <dbReference type="EC" id="3.4.17.21"/>
    </reaction>
</comment>
<evidence type="ECO:0000259" key="19">
    <source>
        <dbReference type="Pfam" id="PF04253"/>
    </source>
</evidence>
<dbReference type="PANTHER" id="PTHR10404">
    <property type="entry name" value="N-ACETYLATED-ALPHA-LINKED ACIDIC DIPEPTIDASE"/>
    <property type="match status" value="1"/>
</dbReference>
<feature type="domain" description="Transferrin receptor-like dimerisation" evidence="19">
    <location>
        <begin position="612"/>
        <end position="732"/>
    </location>
</feature>
<dbReference type="AlphaFoldDB" id="A0A0P4WP35"/>
<dbReference type="InterPro" id="IPR003137">
    <property type="entry name" value="PA_domain"/>
</dbReference>
<keyword evidence="4" id="KW-0121">Carboxypeptidase</keyword>
<keyword evidence="10" id="KW-0735">Signal-anchor</keyword>
<evidence type="ECO:0000313" key="21">
    <source>
        <dbReference type="EMBL" id="JAI65962.1"/>
    </source>
</evidence>
<evidence type="ECO:0000256" key="5">
    <source>
        <dbReference type="ARBA" id="ARBA00022670"/>
    </source>
</evidence>
<dbReference type="Pfam" id="PF02225">
    <property type="entry name" value="PA"/>
    <property type="match status" value="1"/>
</dbReference>
<evidence type="ECO:0000256" key="12">
    <source>
        <dbReference type="ARBA" id="ARBA00023049"/>
    </source>
</evidence>
<feature type="domain" description="Peptidase M28" evidence="20">
    <location>
        <begin position="343"/>
        <end position="547"/>
    </location>
</feature>
<proteinExistence type="inferred from homology"/>
<evidence type="ECO:0000256" key="4">
    <source>
        <dbReference type="ARBA" id="ARBA00022645"/>
    </source>
</evidence>
<evidence type="ECO:0000259" key="20">
    <source>
        <dbReference type="Pfam" id="PF04389"/>
    </source>
</evidence>
<dbReference type="FunFam" id="3.50.30.30:FF:000045">
    <property type="entry name" value="Predicted protein"/>
    <property type="match status" value="1"/>
</dbReference>
<evidence type="ECO:0000256" key="6">
    <source>
        <dbReference type="ARBA" id="ARBA00022692"/>
    </source>
</evidence>
<evidence type="ECO:0000256" key="3">
    <source>
        <dbReference type="ARBA" id="ARBA00005634"/>
    </source>
</evidence>
<keyword evidence="8" id="KW-0378">Hydrolase</keyword>
<comment type="cofactor">
    <cofactor evidence="1">
        <name>Zn(2+)</name>
        <dbReference type="ChEBI" id="CHEBI:29105"/>
    </cofactor>
</comment>
<dbReference type="InterPro" id="IPR036757">
    <property type="entry name" value="TFR-like_dimer_dom_sf"/>
</dbReference>
<evidence type="ECO:0000256" key="2">
    <source>
        <dbReference type="ARBA" id="ARBA00004606"/>
    </source>
</evidence>
<evidence type="ECO:0000259" key="18">
    <source>
        <dbReference type="Pfam" id="PF02225"/>
    </source>
</evidence>